<evidence type="ECO:0000259" key="1">
    <source>
        <dbReference type="Pfam" id="PF06722"/>
    </source>
</evidence>
<dbReference type="OrthoDB" id="9805366at2"/>
<dbReference type="SUPFAM" id="SSF53756">
    <property type="entry name" value="UDP-Glycosyltransferase/glycogen phosphorylase"/>
    <property type="match status" value="1"/>
</dbReference>
<dbReference type="Gene3D" id="3.40.50.2000">
    <property type="entry name" value="Glycogen Phosphorylase B"/>
    <property type="match status" value="2"/>
</dbReference>
<dbReference type="AlphaFoldDB" id="A0A1I4GGH3"/>
<dbReference type="EMBL" id="FOSV01000012">
    <property type="protein sequence ID" value="SFL29085.1"/>
    <property type="molecule type" value="Genomic_DNA"/>
</dbReference>
<proteinExistence type="predicted"/>
<name>A0A1I4GGH3_9HYPH</name>
<evidence type="ECO:0000313" key="3">
    <source>
        <dbReference type="Proteomes" id="UP000198804"/>
    </source>
</evidence>
<dbReference type="InterPro" id="IPR002213">
    <property type="entry name" value="UDP_glucos_trans"/>
</dbReference>
<dbReference type="Pfam" id="PF06722">
    <property type="entry name" value="EryCIII-like_C"/>
    <property type="match status" value="1"/>
</dbReference>
<dbReference type="STRING" id="414703.SAMN04488125_11237"/>
<dbReference type="RefSeq" id="WP_091947760.1">
    <property type="nucleotide sequence ID" value="NZ_FOSV01000012.1"/>
</dbReference>
<feature type="domain" description="Erythromycin biosynthesis protein CIII-like C-terminal" evidence="1">
    <location>
        <begin position="292"/>
        <end position="399"/>
    </location>
</feature>
<keyword evidence="2" id="KW-0808">Transferase</keyword>
<dbReference type="GO" id="GO:0008194">
    <property type="term" value="F:UDP-glycosyltransferase activity"/>
    <property type="evidence" value="ECO:0007669"/>
    <property type="project" value="InterPro"/>
</dbReference>
<sequence length="423" mass="44996">MAHLAFVAPPFLGHLNPMLALAAELERRGHRATFLHMADAARLVEPRGLAFRPLGASSHPPGFLAEMTRGLGRLNGPFGVRRTVRRVAGITDMLCRELPAALREIGADLVVCDQVEAAGGLVAMHLGLPHVSLASALPINWEAAVPPIFTPWRPAPSVLPASWAVTRNRVGYRASAYLMRPIGSVVIEYADRWNLGPRRRVDHALSAFLQISQTVAGLEFSRERLPPVFHYVGPIRGPAPPGPALPRDGRPLAYASLGSLQGGRFSLFRRFAEATERAGMQLVLTHAGGLTEAQVARLPGQPLAYDFLPQAPILREASVAILHGGLNTVLDACAAGVPVVVVPIAFEQGAIAARVEQAGVGIALPRWRLSAGSLADAVRRLRDEPGHRAAAGRLRDEIAGAGGVARAADLTETLLRTGQPVPA</sequence>
<dbReference type="CDD" id="cd03784">
    <property type="entry name" value="GT1_Gtf-like"/>
    <property type="match status" value="1"/>
</dbReference>
<keyword evidence="3" id="KW-1185">Reference proteome</keyword>
<reference evidence="3" key="1">
    <citation type="submission" date="2016-10" db="EMBL/GenBank/DDBJ databases">
        <authorList>
            <person name="Varghese N."/>
            <person name="Submissions S."/>
        </authorList>
    </citation>
    <scope>NUCLEOTIDE SEQUENCE [LARGE SCALE GENOMIC DNA]</scope>
    <source>
        <strain evidence="3">CGMCC 1.6474</strain>
    </source>
</reference>
<protein>
    <submittedName>
        <fullName evidence="2">Zeaxanthin glucosyltransferase</fullName>
    </submittedName>
</protein>
<dbReference type="InterPro" id="IPR050426">
    <property type="entry name" value="Glycosyltransferase_28"/>
</dbReference>
<accession>A0A1I4GGH3</accession>
<dbReference type="PANTHER" id="PTHR48050:SF13">
    <property type="entry name" value="STEROL 3-BETA-GLUCOSYLTRANSFERASE UGT80A2"/>
    <property type="match status" value="1"/>
</dbReference>
<organism evidence="2 3">
    <name type="scientific">Methylorubrum salsuginis</name>
    <dbReference type="NCBI Taxonomy" id="414703"/>
    <lineage>
        <taxon>Bacteria</taxon>
        <taxon>Pseudomonadati</taxon>
        <taxon>Pseudomonadota</taxon>
        <taxon>Alphaproteobacteria</taxon>
        <taxon>Hyphomicrobiales</taxon>
        <taxon>Methylobacteriaceae</taxon>
        <taxon>Methylorubrum</taxon>
    </lineage>
</organism>
<gene>
    <name evidence="2" type="ORF">SAMN04488125_11237</name>
</gene>
<dbReference type="InterPro" id="IPR010610">
    <property type="entry name" value="EryCIII-like_C"/>
</dbReference>
<evidence type="ECO:0000313" key="2">
    <source>
        <dbReference type="EMBL" id="SFL29085.1"/>
    </source>
</evidence>
<dbReference type="GO" id="GO:0017000">
    <property type="term" value="P:antibiotic biosynthetic process"/>
    <property type="evidence" value="ECO:0007669"/>
    <property type="project" value="UniProtKB-ARBA"/>
</dbReference>
<dbReference type="Proteomes" id="UP000198804">
    <property type="component" value="Unassembled WGS sequence"/>
</dbReference>
<dbReference type="GO" id="GO:0016758">
    <property type="term" value="F:hexosyltransferase activity"/>
    <property type="evidence" value="ECO:0007669"/>
    <property type="project" value="UniProtKB-ARBA"/>
</dbReference>
<dbReference type="PANTHER" id="PTHR48050">
    <property type="entry name" value="STEROL 3-BETA-GLUCOSYLTRANSFERASE"/>
    <property type="match status" value="1"/>
</dbReference>